<evidence type="ECO:0000313" key="7">
    <source>
        <dbReference type="Proteomes" id="UP000008068"/>
    </source>
</evidence>
<dbReference type="SMART" id="SM00320">
    <property type="entry name" value="WD40"/>
    <property type="match status" value="2"/>
</dbReference>
<dbReference type="PROSITE" id="PS00678">
    <property type="entry name" value="WD_REPEATS_1"/>
    <property type="match status" value="1"/>
</dbReference>
<dbReference type="InterPro" id="IPR036322">
    <property type="entry name" value="WD40_repeat_dom_sf"/>
</dbReference>
<sequence length="201" mass="21553">MERESERAQTKMRRNKGGDQIPAIKSASSATNWTTQSTLTTCNGGFCISLAVADDVVLVACYKHVAVLPLGAGAVKELPIDFHSTCIAYSVEKGLVAVGGKNAKVIPYSVSSDFAVASPNSWTFHIAKIQSVSWSPDNRRLATESLDNSVIVWDMEKPGEHPVIIKGAHAMSSVNAVLWLDAQTVVSAGQDSDIKIWNVPV</sequence>
<dbReference type="SUPFAM" id="SSF50978">
    <property type="entry name" value="WD40 repeat-like"/>
    <property type="match status" value="1"/>
</dbReference>
<dbReference type="GO" id="GO:0040011">
    <property type="term" value="P:locomotion"/>
    <property type="evidence" value="ECO:0007669"/>
    <property type="project" value="TreeGrafter"/>
</dbReference>
<feature type="repeat" description="WD" evidence="4">
    <location>
        <begin position="122"/>
        <end position="156"/>
    </location>
</feature>
<evidence type="ECO:0000256" key="5">
    <source>
        <dbReference type="SAM" id="MobiDB-lite"/>
    </source>
</evidence>
<name>G0P0M9_CAEBE</name>
<protein>
    <submittedName>
        <fullName evidence="6">Uncharacterized protein</fullName>
    </submittedName>
</protein>
<dbReference type="GO" id="GO:0030864">
    <property type="term" value="C:cortical actin cytoskeleton"/>
    <property type="evidence" value="ECO:0007669"/>
    <property type="project" value="TreeGrafter"/>
</dbReference>
<dbReference type="GO" id="GO:0030042">
    <property type="term" value="P:actin filament depolymerization"/>
    <property type="evidence" value="ECO:0007669"/>
    <property type="project" value="TreeGrafter"/>
</dbReference>
<evidence type="ECO:0000313" key="6">
    <source>
        <dbReference type="EMBL" id="EGT41805.1"/>
    </source>
</evidence>
<dbReference type="PANTHER" id="PTHR19856:SF0">
    <property type="entry name" value="WD REPEAT-CONTAINING PROTEIN 1"/>
    <property type="match status" value="1"/>
</dbReference>
<feature type="repeat" description="WD" evidence="4">
    <location>
        <begin position="181"/>
        <end position="201"/>
    </location>
</feature>
<dbReference type="InterPro" id="IPR019775">
    <property type="entry name" value="WD40_repeat_CS"/>
</dbReference>
<evidence type="ECO:0000256" key="4">
    <source>
        <dbReference type="PROSITE-ProRule" id="PRU00221"/>
    </source>
</evidence>
<feature type="region of interest" description="Disordered" evidence="5">
    <location>
        <begin position="1"/>
        <end position="22"/>
    </location>
</feature>
<evidence type="ECO:0000256" key="1">
    <source>
        <dbReference type="ARBA" id="ARBA00022574"/>
    </source>
</evidence>
<dbReference type="GO" id="GO:0045214">
    <property type="term" value="P:sarcomere organization"/>
    <property type="evidence" value="ECO:0007669"/>
    <property type="project" value="TreeGrafter"/>
</dbReference>
<dbReference type="Proteomes" id="UP000008068">
    <property type="component" value="Unassembled WGS sequence"/>
</dbReference>
<dbReference type="GO" id="GO:0051015">
    <property type="term" value="F:actin filament binding"/>
    <property type="evidence" value="ECO:0007669"/>
    <property type="project" value="TreeGrafter"/>
</dbReference>
<dbReference type="Gene3D" id="2.130.10.10">
    <property type="entry name" value="YVTN repeat-like/Quinoprotein amine dehydrogenase"/>
    <property type="match status" value="1"/>
</dbReference>
<comment type="similarity">
    <text evidence="3">Belongs to the WD repeat AIP1 family.</text>
</comment>
<dbReference type="InterPro" id="IPR015943">
    <property type="entry name" value="WD40/YVTN_repeat-like_dom_sf"/>
</dbReference>
<organism evidence="7">
    <name type="scientific">Caenorhabditis brenneri</name>
    <name type="common">Nematode worm</name>
    <dbReference type="NCBI Taxonomy" id="135651"/>
    <lineage>
        <taxon>Eukaryota</taxon>
        <taxon>Metazoa</taxon>
        <taxon>Ecdysozoa</taxon>
        <taxon>Nematoda</taxon>
        <taxon>Chromadorea</taxon>
        <taxon>Rhabditida</taxon>
        <taxon>Rhabditina</taxon>
        <taxon>Rhabditomorpha</taxon>
        <taxon>Rhabditoidea</taxon>
        <taxon>Rhabditidae</taxon>
        <taxon>Peloderinae</taxon>
        <taxon>Caenorhabditis</taxon>
    </lineage>
</organism>
<evidence type="ECO:0000256" key="3">
    <source>
        <dbReference type="ARBA" id="ARBA00038366"/>
    </source>
</evidence>
<proteinExistence type="inferred from homology"/>
<gene>
    <name evidence="6" type="ORF">CAEBREN_25403</name>
</gene>
<dbReference type="OrthoDB" id="5840769at2759"/>
<dbReference type="PROSITE" id="PS50294">
    <property type="entry name" value="WD_REPEATS_REGION"/>
    <property type="match status" value="2"/>
</dbReference>
<keyword evidence="1 4" id="KW-0853">WD repeat</keyword>
<dbReference type="EMBL" id="GL380002">
    <property type="protein sequence ID" value="EGT41805.1"/>
    <property type="molecule type" value="Genomic_DNA"/>
</dbReference>
<dbReference type="PROSITE" id="PS50082">
    <property type="entry name" value="WD_REPEATS_2"/>
    <property type="match status" value="2"/>
</dbReference>
<dbReference type="InParanoid" id="G0P0M9"/>
<keyword evidence="2" id="KW-0677">Repeat</keyword>
<dbReference type="PANTHER" id="PTHR19856">
    <property type="entry name" value="WD-REPEATCONTAINING PROTEIN WDR1"/>
    <property type="match status" value="1"/>
</dbReference>
<dbReference type="Pfam" id="PF00400">
    <property type="entry name" value="WD40"/>
    <property type="match status" value="2"/>
</dbReference>
<dbReference type="HOGENOM" id="CLU_1361491_0_0_1"/>
<keyword evidence="7" id="KW-1185">Reference proteome</keyword>
<dbReference type="AlphaFoldDB" id="G0P0M9"/>
<dbReference type="InterPro" id="IPR001680">
    <property type="entry name" value="WD40_rpt"/>
</dbReference>
<reference evidence="7" key="1">
    <citation type="submission" date="2011-07" db="EMBL/GenBank/DDBJ databases">
        <authorList>
            <consortium name="Caenorhabditis brenneri Sequencing and Analysis Consortium"/>
            <person name="Wilson R.K."/>
        </authorList>
    </citation>
    <scope>NUCLEOTIDE SEQUENCE [LARGE SCALE GENOMIC DNA]</scope>
    <source>
        <strain evidence="7">PB2801</strain>
    </source>
</reference>
<evidence type="ECO:0000256" key="2">
    <source>
        <dbReference type="ARBA" id="ARBA00022737"/>
    </source>
</evidence>
<accession>G0P0M9</accession>
<dbReference type="STRING" id="135651.G0P0M9"/>
<dbReference type="eggNOG" id="KOG0318">
    <property type="taxonomic scope" value="Eukaryota"/>
</dbReference>